<dbReference type="InterPro" id="IPR020904">
    <property type="entry name" value="Sc_DH/Rdtase_CS"/>
</dbReference>
<protein>
    <submittedName>
        <fullName evidence="3">SDR family oxidoreductase</fullName>
    </submittedName>
</protein>
<evidence type="ECO:0000256" key="1">
    <source>
        <dbReference type="ARBA" id="ARBA00006484"/>
    </source>
</evidence>
<dbReference type="PROSITE" id="PS00061">
    <property type="entry name" value="ADH_SHORT"/>
    <property type="match status" value="1"/>
</dbReference>
<dbReference type="EMBL" id="QUOT01000001">
    <property type="protein sequence ID" value="REL30657.1"/>
    <property type="molecule type" value="Genomic_DNA"/>
</dbReference>
<comment type="similarity">
    <text evidence="1">Belongs to the short-chain dehydrogenases/reductases (SDR) family.</text>
</comment>
<dbReference type="GO" id="GO:0016491">
    <property type="term" value="F:oxidoreductase activity"/>
    <property type="evidence" value="ECO:0007669"/>
    <property type="project" value="UniProtKB-KW"/>
</dbReference>
<dbReference type="SUPFAM" id="SSF51735">
    <property type="entry name" value="NAD(P)-binding Rossmann-fold domains"/>
    <property type="match status" value="1"/>
</dbReference>
<dbReference type="CDD" id="cd05233">
    <property type="entry name" value="SDR_c"/>
    <property type="match status" value="1"/>
</dbReference>
<dbReference type="Pfam" id="PF13561">
    <property type="entry name" value="adh_short_C2"/>
    <property type="match status" value="1"/>
</dbReference>
<accession>A0A3E0U232</accession>
<dbReference type="PRINTS" id="PR00080">
    <property type="entry name" value="SDRFAMILY"/>
</dbReference>
<evidence type="ECO:0000313" key="3">
    <source>
        <dbReference type="EMBL" id="REL30657.1"/>
    </source>
</evidence>
<evidence type="ECO:0000256" key="2">
    <source>
        <dbReference type="ARBA" id="ARBA00023002"/>
    </source>
</evidence>
<dbReference type="AlphaFoldDB" id="A0A3E0U232"/>
<name>A0A3E0U232_9GAMM</name>
<sequence>MSTSTQYLSLRNKRIFITGGASGIGAAMVRAFVEQGAYVAFIDINEEAGQLLLEKLSSFHQQLWFQVVDVTVQPELTHAIASATEALGGMDVLINNVANDMRHRPQDVSPQDWQSCMQINLDAAFYAAQAVFEQMRKQKSGVILNFSSINALIGPKNMVGYTTAKAGLIGMTKSLAKDYGRYNIRVNAILPGWIATDKQLASYLSERQEKQWMAAMAIKKRIAPSEVAKLAMFLSSDDSEMITGQSITIDGGRT</sequence>
<evidence type="ECO:0000313" key="4">
    <source>
        <dbReference type="Proteomes" id="UP000256899"/>
    </source>
</evidence>
<dbReference type="InterPro" id="IPR036291">
    <property type="entry name" value="NAD(P)-bd_dom_sf"/>
</dbReference>
<dbReference type="PANTHER" id="PTHR24321">
    <property type="entry name" value="DEHYDROGENASES, SHORT CHAIN"/>
    <property type="match status" value="1"/>
</dbReference>
<dbReference type="Proteomes" id="UP000256899">
    <property type="component" value="Unassembled WGS sequence"/>
</dbReference>
<dbReference type="RefSeq" id="WP_116015035.1">
    <property type="nucleotide sequence ID" value="NZ_QUOT01000001.1"/>
</dbReference>
<dbReference type="InterPro" id="IPR002347">
    <property type="entry name" value="SDR_fam"/>
</dbReference>
<keyword evidence="2" id="KW-0560">Oxidoreductase</keyword>
<dbReference type="FunFam" id="3.40.50.720:FF:000084">
    <property type="entry name" value="Short-chain dehydrogenase reductase"/>
    <property type="match status" value="1"/>
</dbReference>
<dbReference type="Gene3D" id="3.40.50.720">
    <property type="entry name" value="NAD(P)-binding Rossmann-like Domain"/>
    <property type="match status" value="1"/>
</dbReference>
<keyword evidence="4" id="KW-1185">Reference proteome</keyword>
<gene>
    <name evidence="3" type="ORF">DXX94_08000</name>
</gene>
<dbReference type="PANTHER" id="PTHR24321:SF8">
    <property type="entry name" value="ESTRADIOL 17-BETA-DEHYDROGENASE 8-RELATED"/>
    <property type="match status" value="1"/>
</dbReference>
<organism evidence="3 4">
    <name type="scientific">Thalassotalea euphylliae</name>
    <dbReference type="NCBI Taxonomy" id="1655234"/>
    <lineage>
        <taxon>Bacteria</taxon>
        <taxon>Pseudomonadati</taxon>
        <taxon>Pseudomonadota</taxon>
        <taxon>Gammaproteobacteria</taxon>
        <taxon>Alteromonadales</taxon>
        <taxon>Colwelliaceae</taxon>
        <taxon>Thalassotalea</taxon>
    </lineage>
</organism>
<dbReference type="PRINTS" id="PR00081">
    <property type="entry name" value="GDHRDH"/>
</dbReference>
<proteinExistence type="inferred from homology"/>
<comment type="caution">
    <text evidence="3">The sequence shown here is derived from an EMBL/GenBank/DDBJ whole genome shotgun (WGS) entry which is preliminary data.</text>
</comment>
<reference evidence="4" key="1">
    <citation type="submission" date="2018-08" db="EMBL/GenBank/DDBJ databases">
        <title>Thalassotalea euphylliae genome.</title>
        <authorList>
            <person name="Summers S."/>
            <person name="Rice S.A."/>
            <person name="Freckelton M.L."/>
            <person name="Nedved B.T."/>
            <person name="Hadfield M.G."/>
        </authorList>
    </citation>
    <scope>NUCLEOTIDE SEQUENCE [LARGE SCALE GENOMIC DNA]</scope>
    <source>
        <strain evidence="4">H3</strain>
    </source>
</reference>